<accession>L8HIZ0</accession>
<gene>
    <name evidence="1" type="ORF">ACA1_172490</name>
</gene>
<sequence>MPTVAEEARHLVSVAGPRALPKSLPAQPTLKELAARVLLTSPHQPRLPVDLERYLDEHARCSVCGRFVWAVFVEELRYRVIRFRHMPVVYRCCSLTCLQRIDDHPT</sequence>
<dbReference type="Proteomes" id="UP000011083">
    <property type="component" value="Unassembled WGS sequence"/>
</dbReference>
<evidence type="ECO:0000313" key="1">
    <source>
        <dbReference type="EMBL" id="ELR24643.1"/>
    </source>
</evidence>
<dbReference type="EMBL" id="KB007811">
    <property type="protein sequence ID" value="ELR24643.1"/>
    <property type="molecule type" value="Genomic_DNA"/>
</dbReference>
<dbReference type="RefSeq" id="XP_004356543.1">
    <property type="nucleotide sequence ID" value="XM_004356490.1"/>
</dbReference>
<name>L8HIZ0_ACACF</name>
<protein>
    <submittedName>
        <fullName evidence="1">Uncharacterized protein</fullName>
    </submittedName>
</protein>
<organism evidence="1 2">
    <name type="scientific">Acanthamoeba castellanii (strain ATCC 30010 / Neff)</name>
    <dbReference type="NCBI Taxonomy" id="1257118"/>
    <lineage>
        <taxon>Eukaryota</taxon>
        <taxon>Amoebozoa</taxon>
        <taxon>Discosea</taxon>
        <taxon>Longamoebia</taxon>
        <taxon>Centramoebida</taxon>
        <taxon>Acanthamoebidae</taxon>
        <taxon>Acanthamoeba</taxon>
    </lineage>
</organism>
<dbReference type="VEuPathDB" id="AmoebaDB:ACA1_172490"/>
<dbReference type="GeneID" id="14925666"/>
<evidence type="ECO:0000313" key="2">
    <source>
        <dbReference type="Proteomes" id="UP000011083"/>
    </source>
</evidence>
<dbReference type="AlphaFoldDB" id="L8HIZ0"/>
<keyword evidence="2" id="KW-1185">Reference proteome</keyword>
<proteinExistence type="predicted"/>
<reference evidence="1 2" key="1">
    <citation type="journal article" date="2013" name="Genome Biol.">
        <title>Genome of Acanthamoeba castellanii highlights extensive lateral gene transfer and early evolution of tyrosine kinase signaling.</title>
        <authorList>
            <person name="Clarke M."/>
            <person name="Lohan A.J."/>
            <person name="Liu B."/>
            <person name="Lagkouvardos I."/>
            <person name="Roy S."/>
            <person name="Zafar N."/>
            <person name="Bertelli C."/>
            <person name="Schilde C."/>
            <person name="Kianianmomeni A."/>
            <person name="Burglin T.R."/>
            <person name="Frech C."/>
            <person name="Turcotte B."/>
            <person name="Kopec K.O."/>
            <person name="Synnott J.M."/>
            <person name="Choo C."/>
            <person name="Paponov I."/>
            <person name="Finkler A."/>
            <person name="Soon Heng Tan C."/>
            <person name="Hutchins A.P."/>
            <person name="Weinmeier T."/>
            <person name="Rattei T."/>
            <person name="Chu J.S."/>
            <person name="Gimenez G."/>
            <person name="Irimia M."/>
            <person name="Rigden D.J."/>
            <person name="Fitzpatrick D.A."/>
            <person name="Lorenzo-Morales J."/>
            <person name="Bateman A."/>
            <person name="Chiu C.H."/>
            <person name="Tang P."/>
            <person name="Hegemann P."/>
            <person name="Fromm H."/>
            <person name="Raoult D."/>
            <person name="Greub G."/>
            <person name="Miranda-Saavedra D."/>
            <person name="Chen N."/>
            <person name="Nash P."/>
            <person name="Ginger M.L."/>
            <person name="Horn M."/>
            <person name="Schaap P."/>
            <person name="Caler L."/>
            <person name="Loftus B."/>
        </authorList>
    </citation>
    <scope>NUCLEOTIDE SEQUENCE [LARGE SCALE GENOMIC DNA]</scope>
    <source>
        <strain evidence="1 2">Neff</strain>
    </source>
</reference>
<dbReference type="KEGG" id="acan:ACA1_172490"/>